<feature type="domain" description="EamA" evidence="2">
    <location>
        <begin position="2"/>
        <end position="132"/>
    </location>
</feature>
<feature type="transmembrane region" description="Helical" evidence="1">
    <location>
        <begin position="92"/>
        <end position="109"/>
    </location>
</feature>
<feature type="transmembrane region" description="Helical" evidence="1">
    <location>
        <begin position="64"/>
        <end position="86"/>
    </location>
</feature>
<feature type="transmembrane region" description="Helical" evidence="1">
    <location>
        <begin position="238"/>
        <end position="260"/>
    </location>
</feature>
<evidence type="ECO:0000313" key="4">
    <source>
        <dbReference type="Proteomes" id="UP001548590"/>
    </source>
</evidence>
<evidence type="ECO:0000313" key="3">
    <source>
        <dbReference type="EMBL" id="MET1491297.1"/>
    </source>
</evidence>
<organism evidence="3 4">
    <name type="scientific">Uliginosibacterium paludis</name>
    <dbReference type="NCBI Taxonomy" id="1615952"/>
    <lineage>
        <taxon>Bacteria</taxon>
        <taxon>Pseudomonadati</taxon>
        <taxon>Pseudomonadota</taxon>
        <taxon>Betaproteobacteria</taxon>
        <taxon>Rhodocyclales</taxon>
        <taxon>Zoogloeaceae</taxon>
        <taxon>Uliginosibacterium</taxon>
    </lineage>
</organism>
<dbReference type="InterPro" id="IPR037185">
    <property type="entry name" value="EmrE-like"/>
</dbReference>
<feature type="transmembrane region" description="Helical" evidence="1">
    <location>
        <begin position="116"/>
        <end position="133"/>
    </location>
</feature>
<feature type="transmembrane region" description="Helical" evidence="1">
    <location>
        <begin position="175"/>
        <end position="194"/>
    </location>
</feature>
<gene>
    <name evidence="3" type="ORF">ABVT11_15765</name>
</gene>
<reference evidence="3 4" key="1">
    <citation type="submission" date="2024-07" db="EMBL/GenBank/DDBJ databases">
        <title>Uliginosibacterium paludis KCTC:42655.</title>
        <authorList>
            <person name="Kim M.K."/>
        </authorList>
    </citation>
    <scope>NUCLEOTIDE SEQUENCE [LARGE SCALE GENOMIC DNA]</scope>
    <source>
        <strain evidence="3 4">KCTC 42655</strain>
    </source>
</reference>
<protein>
    <submittedName>
        <fullName evidence="3">DMT family transporter</fullName>
    </submittedName>
</protein>
<sequence>MFYVLLAASCSVLVSVLLKIARRHEIDIAQAVTWNYLAAAALCALLLQPSLAPLQQPGAPWVSLLGLALVLPSLFLVLASSVRIAGIVRTDIAQRLSLLLSLIAAFAFFGESASTLKLAGIALGLLAVVGILLRPEPTAAGGAGALPLLLTVWAGFAVVDVMLKHIAAAGTPFAASLQVCFMLAFLGMLAWQLWRLRRGETRFSLRHLAAGLLLGAVNFCNILFYVMAHRALPGQPAVIFASMNIGVVVLGTLVGAFGFGEKLSRVNRAAVALAILAIAMIALAPRA</sequence>
<accession>A0ABV2CV53</accession>
<feature type="transmembrane region" description="Helical" evidence="1">
    <location>
        <begin position="33"/>
        <end position="52"/>
    </location>
</feature>
<keyword evidence="1" id="KW-0812">Transmembrane</keyword>
<comment type="caution">
    <text evidence="3">The sequence shown here is derived from an EMBL/GenBank/DDBJ whole genome shotgun (WGS) entry which is preliminary data.</text>
</comment>
<keyword evidence="1" id="KW-0472">Membrane</keyword>
<dbReference type="Pfam" id="PF00892">
    <property type="entry name" value="EamA"/>
    <property type="match status" value="1"/>
</dbReference>
<keyword evidence="4" id="KW-1185">Reference proteome</keyword>
<feature type="transmembrane region" description="Helical" evidence="1">
    <location>
        <begin position="266"/>
        <end position="284"/>
    </location>
</feature>
<proteinExistence type="predicted"/>
<evidence type="ECO:0000256" key="1">
    <source>
        <dbReference type="SAM" id="Phobius"/>
    </source>
</evidence>
<name>A0ABV2CV53_9RHOO</name>
<dbReference type="RefSeq" id="WP_345930343.1">
    <property type="nucleotide sequence ID" value="NZ_JBDIVF010000016.1"/>
</dbReference>
<feature type="transmembrane region" description="Helical" evidence="1">
    <location>
        <begin position="206"/>
        <end position="226"/>
    </location>
</feature>
<keyword evidence="1" id="KW-1133">Transmembrane helix</keyword>
<dbReference type="Proteomes" id="UP001548590">
    <property type="component" value="Unassembled WGS sequence"/>
</dbReference>
<dbReference type="SUPFAM" id="SSF103481">
    <property type="entry name" value="Multidrug resistance efflux transporter EmrE"/>
    <property type="match status" value="2"/>
</dbReference>
<feature type="transmembrane region" description="Helical" evidence="1">
    <location>
        <begin position="139"/>
        <end position="163"/>
    </location>
</feature>
<dbReference type="EMBL" id="JBEWLZ010000010">
    <property type="protein sequence ID" value="MET1491297.1"/>
    <property type="molecule type" value="Genomic_DNA"/>
</dbReference>
<evidence type="ECO:0000259" key="2">
    <source>
        <dbReference type="Pfam" id="PF00892"/>
    </source>
</evidence>
<dbReference type="InterPro" id="IPR000620">
    <property type="entry name" value="EamA_dom"/>
</dbReference>